<evidence type="ECO:0000313" key="6">
    <source>
        <dbReference type="Proteomes" id="UP000305948"/>
    </source>
</evidence>
<dbReference type="InterPro" id="IPR050309">
    <property type="entry name" value="Type-B_Carboxylest/Lipase"/>
</dbReference>
<evidence type="ECO:0000256" key="1">
    <source>
        <dbReference type="ARBA" id="ARBA00005964"/>
    </source>
</evidence>
<feature type="chain" id="PRO_5023027813" description="Carboxylic ester hydrolase" evidence="3">
    <location>
        <begin position="21"/>
        <end position="535"/>
    </location>
</feature>
<protein>
    <recommendedName>
        <fullName evidence="3">Carboxylic ester hydrolase</fullName>
        <ecNumber evidence="3">3.1.1.-</ecNumber>
    </recommendedName>
</protein>
<dbReference type="PROSITE" id="PS00122">
    <property type="entry name" value="CARBOXYLESTERASE_B_1"/>
    <property type="match status" value="1"/>
</dbReference>
<dbReference type="STRING" id="5364.A0A5C3MJN7"/>
<dbReference type="InterPro" id="IPR029058">
    <property type="entry name" value="AB_hydrolase_fold"/>
</dbReference>
<proteinExistence type="inferred from homology"/>
<accession>A0A5C3MJN7</accession>
<organism evidence="5 6">
    <name type="scientific">Heliocybe sulcata</name>
    <dbReference type="NCBI Taxonomy" id="5364"/>
    <lineage>
        <taxon>Eukaryota</taxon>
        <taxon>Fungi</taxon>
        <taxon>Dikarya</taxon>
        <taxon>Basidiomycota</taxon>
        <taxon>Agaricomycotina</taxon>
        <taxon>Agaricomycetes</taxon>
        <taxon>Gloeophyllales</taxon>
        <taxon>Gloeophyllaceae</taxon>
        <taxon>Heliocybe</taxon>
    </lineage>
</organism>
<dbReference type="SUPFAM" id="SSF53474">
    <property type="entry name" value="alpha/beta-Hydrolases"/>
    <property type="match status" value="1"/>
</dbReference>
<keyword evidence="3" id="KW-0732">Signal</keyword>
<dbReference type="PANTHER" id="PTHR11559">
    <property type="entry name" value="CARBOXYLESTERASE"/>
    <property type="match status" value="1"/>
</dbReference>
<evidence type="ECO:0000256" key="3">
    <source>
        <dbReference type="RuleBase" id="RU361235"/>
    </source>
</evidence>
<dbReference type="GO" id="GO:0016787">
    <property type="term" value="F:hydrolase activity"/>
    <property type="evidence" value="ECO:0007669"/>
    <property type="project" value="UniProtKB-KW"/>
</dbReference>
<dbReference type="EC" id="3.1.1.-" evidence="3"/>
<gene>
    <name evidence="5" type="ORF">OE88DRAFT_1669023</name>
</gene>
<dbReference type="InterPro" id="IPR019826">
    <property type="entry name" value="Carboxylesterase_B_AS"/>
</dbReference>
<evidence type="ECO:0000256" key="2">
    <source>
        <dbReference type="ARBA" id="ARBA00022801"/>
    </source>
</evidence>
<dbReference type="InterPro" id="IPR002018">
    <property type="entry name" value="CarbesteraseB"/>
</dbReference>
<dbReference type="OrthoDB" id="408631at2759"/>
<keyword evidence="2 3" id="KW-0378">Hydrolase</keyword>
<dbReference type="Proteomes" id="UP000305948">
    <property type="component" value="Unassembled WGS sequence"/>
</dbReference>
<name>A0A5C3MJN7_9AGAM</name>
<keyword evidence="6" id="KW-1185">Reference proteome</keyword>
<feature type="domain" description="Carboxylesterase type B" evidence="4">
    <location>
        <begin position="22"/>
        <end position="345"/>
    </location>
</feature>
<dbReference type="AlphaFoldDB" id="A0A5C3MJN7"/>
<comment type="similarity">
    <text evidence="1 3">Belongs to the type-B carboxylesterase/lipase family.</text>
</comment>
<feature type="signal peptide" evidence="3">
    <location>
        <begin position="1"/>
        <end position="20"/>
    </location>
</feature>
<sequence>MLSWRDVILAALLPSWYCSIQDPVVDLGYVQYRGNQTNSNTIAYLGIPYAEPPLADLRFRAPRTLNTTRVTHEARGTILNITECPDFCVQGTTGSGDAGGAGTEDCLNMNIYTPSNARRGSRLPVFVYFHGGGYTYGNPALWPFDHWIEQSPDVIIVAPYYRLDSLGFLSHPAFIDSELGDLNVGFQDQLLALKWVQRHIRAFGGDPAKVSIGGHSAGASSVELHLVAKEPEHLFSAAIAQSVFRVPLALPEQTLPLFEYYASNAGCGTGRLSEQMKCLRGADIGALARAQDAAYYNFTGYNAFRPMVDGRIITDFPTRSLLRGEFARVPILLGSTSNESLPEVVDFIATLKSVWPSLTDFDLDGFASLYAPGQFATDEERIRASTGESLNRCARNIIGSALSVTNNTWAYRYNQPVRGSDAVEHGAENWMFFDGTNPGPNGSTTFSPQTPLELAFSSELIAYWLSFVRSGNPNTYKLGWSPQWARYSLANRMRIVLQEGPEETANRSGSYMEMEPMDEGLRCAFIVSKVDHQQN</sequence>
<dbReference type="Gene3D" id="3.40.50.1820">
    <property type="entry name" value="alpha/beta hydrolase"/>
    <property type="match status" value="1"/>
</dbReference>
<dbReference type="Pfam" id="PF00135">
    <property type="entry name" value="COesterase"/>
    <property type="match status" value="1"/>
</dbReference>
<evidence type="ECO:0000313" key="5">
    <source>
        <dbReference type="EMBL" id="TFK45632.1"/>
    </source>
</evidence>
<dbReference type="EMBL" id="ML213539">
    <property type="protein sequence ID" value="TFK45632.1"/>
    <property type="molecule type" value="Genomic_DNA"/>
</dbReference>
<evidence type="ECO:0000259" key="4">
    <source>
        <dbReference type="Pfam" id="PF00135"/>
    </source>
</evidence>
<reference evidence="5 6" key="1">
    <citation type="journal article" date="2019" name="Nat. Ecol. Evol.">
        <title>Megaphylogeny resolves global patterns of mushroom evolution.</title>
        <authorList>
            <person name="Varga T."/>
            <person name="Krizsan K."/>
            <person name="Foldi C."/>
            <person name="Dima B."/>
            <person name="Sanchez-Garcia M."/>
            <person name="Sanchez-Ramirez S."/>
            <person name="Szollosi G.J."/>
            <person name="Szarkandi J.G."/>
            <person name="Papp V."/>
            <person name="Albert L."/>
            <person name="Andreopoulos W."/>
            <person name="Angelini C."/>
            <person name="Antonin V."/>
            <person name="Barry K.W."/>
            <person name="Bougher N.L."/>
            <person name="Buchanan P."/>
            <person name="Buyck B."/>
            <person name="Bense V."/>
            <person name="Catcheside P."/>
            <person name="Chovatia M."/>
            <person name="Cooper J."/>
            <person name="Damon W."/>
            <person name="Desjardin D."/>
            <person name="Finy P."/>
            <person name="Geml J."/>
            <person name="Haridas S."/>
            <person name="Hughes K."/>
            <person name="Justo A."/>
            <person name="Karasinski D."/>
            <person name="Kautmanova I."/>
            <person name="Kiss B."/>
            <person name="Kocsube S."/>
            <person name="Kotiranta H."/>
            <person name="LaButti K.M."/>
            <person name="Lechner B.E."/>
            <person name="Liimatainen K."/>
            <person name="Lipzen A."/>
            <person name="Lukacs Z."/>
            <person name="Mihaltcheva S."/>
            <person name="Morgado L.N."/>
            <person name="Niskanen T."/>
            <person name="Noordeloos M.E."/>
            <person name="Ohm R.A."/>
            <person name="Ortiz-Santana B."/>
            <person name="Ovrebo C."/>
            <person name="Racz N."/>
            <person name="Riley R."/>
            <person name="Savchenko A."/>
            <person name="Shiryaev A."/>
            <person name="Soop K."/>
            <person name="Spirin V."/>
            <person name="Szebenyi C."/>
            <person name="Tomsovsky M."/>
            <person name="Tulloss R.E."/>
            <person name="Uehling J."/>
            <person name="Grigoriev I.V."/>
            <person name="Vagvolgyi C."/>
            <person name="Papp T."/>
            <person name="Martin F.M."/>
            <person name="Miettinen O."/>
            <person name="Hibbett D.S."/>
            <person name="Nagy L.G."/>
        </authorList>
    </citation>
    <scope>NUCLEOTIDE SEQUENCE [LARGE SCALE GENOMIC DNA]</scope>
    <source>
        <strain evidence="5 6">OMC1185</strain>
    </source>
</reference>